<evidence type="ECO:0000313" key="1">
    <source>
        <dbReference type="EMBL" id="KAK5812415.1"/>
    </source>
</evidence>
<comment type="caution">
    <text evidence="1">The sequence shown here is derived from an EMBL/GenBank/DDBJ whole genome shotgun (WGS) entry which is preliminary data.</text>
</comment>
<evidence type="ECO:0000313" key="2">
    <source>
        <dbReference type="Proteomes" id="UP001358586"/>
    </source>
</evidence>
<sequence>MNFLELQGKNFIQECGVDPSFNLNDGIWDLVQANLWTDFCLTPKDLMIVSVVYKFYASLKGRENNMVPDVEYQNVTIQGKEVPITHRDICTFYNPSYYVSIAIDELDIYYLEMPTEHQCPIIF</sequence>
<dbReference type="EMBL" id="JARKNE010000008">
    <property type="protein sequence ID" value="KAK5812415.1"/>
    <property type="molecule type" value="Genomic_DNA"/>
</dbReference>
<dbReference type="Proteomes" id="UP001358586">
    <property type="component" value="Chromosome 8"/>
</dbReference>
<keyword evidence="2" id="KW-1185">Reference proteome</keyword>
<gene>
    <name evidence="1" type="ORF">PVK06_027845</name>
</gene>
<name>A0ABR0P1G0_GOSAR</name>
<organism evidence="1 2">
    <name type="scientific">Gossypium arboreum</name>
    <name type="common">Tree cotton</name>
    <name type="synonym">Gossypium nanking</name>
    <dbReference type="NCBI Taxonomy" id="29729"/>
    <lineage>
        <taxon>Eukaryota</taxon>
        <taxon>Viridiplantae</taxon>
        <taxon>Streptophyta</taxon>
        <taxon>Embryophyta</taxon>
        <taxon>Tracheophyta</taxon>
        <taxon>Spermatophyta</taxon>
        <taxon>Magnoliopsida</taxon>
        <taxon>eudicotyledons</taxon>
        <taxon>Gunneridae</taxon>
        <taxon>Pentapetalae</taxon>
        <taxon>rosids</taxon>
        <taxon>malvids</taxon>
        <taxon>Malvales</taxon>
        <taxon>Malvaceae</taxon>
        <taxon>Malvoideae</taxon>
        <taxon>Gossypium</taxon>
    </lineage>
</organism>
<proteinExistence type="predicted"/>
<protein>
    <submittedName>
        <fullName evidence="1">Uncharacterized protein</fullName>
    </submittedName>
</protein>
<reference evidence="1 2" key="1">
    <citation type="submission" date="2023-03" db="EMBL/GenBank/DDBJ databases">
        <title>WGS of Gossypium arboreum.</title>
        <authorList>
            <person name="Yu D."/>
        </authorList>
    </citation>
    <scope>NUCLEOTIDE SEQUENCE [LARGE SCALE GENOMIC DNA]</scope>
    <source>
        <tissue evidence="1">Leaf</tissue>
    </source>
</reference>
<accession>A0ABR0P1G0</accession>